<keyword evidence="1" id="KW-0732">Signal</keyword>
<gene>
    <name evidence="2" type="ORF">KDA27_13905</name>
</gene>
<dbReference type="AlphaFoldDB" id="A0A956NCY1"/>
<accession>A0A956NCY1</accession>
<organism evidence="2 3">
    <name type="scientific">Eiseniibacteriota bacterium</name>
    <dbReference type="NCBI Taxonomy" id="2212470"/>
    <lineage>
        <taxon>Bacteria</taxon>
        <taxon>Candidatus Eiseniibacteriota</taxon>
    </lineage>
</organism>
<evidence type="ECO:0000256" key="1">
    <source>
        <dbReference type="SAM" id="SignalP"/>
    </source>
</evidence>
<dbReference type="PROSITE" id="PS51257">
    <property type="entry name" value="PROKAR_LIPOPROTEIN"/>
    <property type="match status" value="1"/>
</dbReference>
<feature type="signal peptide" evidence="1">
    <location>
        <begin position="1"/>
        <end position="18"/>
    </location>
</feature>
<evidence type="ECO:0000313" key="3">
    <source>
        <dbReference type="Proteomes" id="UP000739538"/>
    </source>
</evidence>
<reference evidence="2" key="2">
    <citation type="journal article" date="2021" name="Microbiome">
        <title>Successional dynamics and alternative stable states in a saline activated sludge microbial community over 9 years.</title>
        <authorList>
            <person name="Wang Y."/>
            <person name="Ye J."/>
            <person name="Ju F."/>
            <person name="Liu L."/>
            <person name="Boyd J.A."/>
            <person name="Deng Y."/>
            <person name="Parks D.H."/>
            <person name="Jiang X."/>
            <person name="Yin X."/>
            <person name="Woodcroft B.J."/>
            <person name="Tyson G.W."/>
            <person name="Hugenholtz P."/>
            <person name="Polz M.F."/>
            <person name="Zhang T."/>
        </authorList>
    </citation>
    <scope>NUCLEOTIDE SEQUENCE</scope>
    <source>
        <strain evidence="2">HKST-UBA02</strain>
    </source>
</reference>
<comment type="caution">
    <text evidence="2">The sequence shown here is derived from an EMBL/GenBank/DDBJ whole genome shotgun (WGS) entry which is preliminary data.</text>
</comment>
<dbReference type="Proteomes" id="UP000739538">
    <property type="component" value="Unassembled WGS sequence"/>
</dbReference>
<proteinExistence type="predicted"/>
<evidence type="ECO:0000313" key="2">
    <source>
        <dbReference type="EMBL" id="MCA9756894.1"/>
    </source>
</evidence>
<dbReference type="EMBL" id="JAGQHS010000071">
    <property type="protein sequence ID" value="MCA9756894.1"/>
    <property type="molecule type" value="Genomic_DNA"/>
</dbReference>
<name>A0A956NCY1_UNCEI</name>
<protein>
    <submittedName>
        <fullName evidence="2">Uncharacterized protein</fullName>
    </submittedName>
</protein>
<feature type="chain" id="PRO_5037408080" evidence="1">
    <location>
        <begin position="19"/>
        <end position="204"/>
    </location>
</feature>
<reference evidence="2" key="1">
    <citation type="submission" date="2020-04" db="EMBL/GenBank/DDBJ databases">
        <authorList>
            <person name="Zhang T."/>
        </authorList>
    </citation>
    <scope>NUCLEOTIDE SEQUENCE</scope>
    <source>
        <strain evidence="2">HKST-UBA02</strain>
    </source>
</reference>
<sequence>MNATRWMATLSLATLLLAGCGSDPGTRTNGEWLVLSPSGEPVTTTVDLDQLQYNSIEGQLAAGSGGMMVESVPDWGKNVTFGIAVPSEAMDPAWGDVSFVIEVPTKEMYLLYPDLYNVLVIRLSPDGMHFLAPLTVFATWMPWEGAPPEGLIFENDGDSGVPIVTQDGKRWRLRFEVDHFSDWRVGPRPIPGRSNSDEVPPITW</sequence>